<keyword evidence="10" id="KW-1185">Reference proteome</keyword>
<comment type="catalytic activity">
    <reaction evidence="5 6">
        <text>a 2'-deoxyribonucleoside 5'-diphosphate + [thioredoxin]-disulfide + H2O = a ribonucleoside 5'-diphosphate + [thioredoxin]-dithiol</text>
        <dbReference type="Rhea" id="RHEA:23252"/>
        <dbReference type="Rhea" id="RHEA-COMP:10698"/>
        <dbReference type="Rhea" id="RHEA-COMP:10700"/>
        <dbReference type="ChEBI" id="CHEBI:15377"/>
        <dbReference type="ChEBI" id="CHEBI:29950"/>
        <dbReference type="ChEBI" id="CHEBI:50058"/>
        <dbReference type="ChEBI" id="CHEBI:57930"/>
        <dbReference type="ChEBI" id="CHEBI:73316"/>
        <dbReference type="EC" id="1.17.4.1"/>
    </reaction>
</comment>
<comment type="similarity">
    <text evidence="1 6">Belongs to the ribonucleoside diphosphate reductase large chain family.</text>
</comment>
<dbReference type="PANTHER" id="PTHR11573:SF6">
    <property type="entry name" value="RIBONUCLEOSIDE-DIPHOSPHATE REDUCTASE LARGE SUBUNIT"/>
    <property type="match status" value="1"/>
</dbReference>
<dbReference type="SUPFAM" id="SSF48168">
    <property type="entry name" value="R1 subunit of ribonucleotide reductase, N-terminal domain"/>
    <property type="match status" value="1"/>
</dbReference>
<dbReference type="EC" id="1.17.4.1" evidence="2 6"/>
<evidence type="ECO:0000313" key="10">
    <source>
        <dbReference type="Proteomes" id="UP001526430"/>
    </source>
</evidence>
<dbReference type="Gene3D" id="3.20.70.20">
    <property type="match status" value="1"/>
</dbReference>
<dbReference type="Proteomes" id="UP001526430">
    <property type="component" value="Unassembled WGS sequence"/>
</dbReference>
<evidence type="ECO:0000256" key="4">
    <source>
        <dbReference type="ARBA" id="ARBA00023116"/>
    </source>
</evidence>
<feature type="domain" description="Ribonucleotide reductase large subunit N-terminal" evidence="7">
    <location>
        <begin position="24"/>
        <end position="89"/>
    </location>
</feature>
<name>A0ABT3NQ64_9PROT</name>
<evidence type="ECO:0000256" key="6">
    <source>
        <dbReference type="RuleBase" id="RU003410"/>
    </source>
</evidence>
<feature type="domain" description="Ribonucleotide reductase large subunit C-terminal" evidence="8">
    <location>
        <begin position="422"/>
        <end position="567"/>
    </location>
</feature>
<dbReference type="InterPro" id="IPR013509">
    <property type="entry name" value="RNR_lsu_N"/>
</dbReference>
<dbReference type="Pfam" id="PF00317">
    <property type="entry name" value="Ribonuc_red_lgN"/>
    <property type="match status" value="1"/>
</dbReference>
<sequence>MAVFDAVQLQGHGQVQVDRSRDALLTDFGRATLDDRYLLPGESYQDLFARVASAYGDDAAHAQRIYDYISRLWFMPATPVLSNGGTTRGLPISCFLNEANDSLESIVGLWNENVWLASKGGGIGSYWGNLRSLGEKVGQNGKTSGIVPFIRVMDSLTLAISQGSLRRGSAAVYLPISHPEIEEFIEIRRPTGGDPNRKALNLHHGILVPDAFMRAVEADEAWALTSPKDNAVVRTVSARSLWIRLLTARIETGEPYLIFSDHVNNARPEHHKLAGLEVKTSNLCSEITLPTGLDQHGEQRTAVCCLSSLNLETWMEWKDHPLFITDVMRFLDNVLQNFIDTAPDSMARARYSAMRERSVGLGVMGFHSFLQKMGVPFESVVAKVWNKKMFRHIREQADAASRLLAEERGPCPDAAEYGFNERFSNKMAIAPTASISIICGGASPGIEPIAANVYNHKTLSGSYIVRNPYLKAVLAKHGRDDSDTWTTITVSKGSVQDLDFLSEQEKAVFKTAFELDQRWVIEHAADRTPFICQAQSLNVFLPANVHKRDLHQIHLMAWKKGVKSLYYCRSLSIQRADAVSQKVVGQENVMTRHKDDVAPFQAPAESTNYEECLACQ</sequence>
<dbReference type="InterPro" id="IPR039718">
    <property type="entry name" value="Rrm1"/>
</dbReference>
<evidence type="ECO:0000256" key="2">
    <source>
        <dbReference type="ARBA" id="ARBA00012274"/>
    </source>
</evidence>
<dbReference type="CDD" id="cd01679">
    <property type="entry name" value="RNR_I"/>
    <property type="match status" value="1"/>
</dbReference>
<evidence type="ECO:0000256" key="5">
    <source>
        <dbReference type="ARBA" id="ARBA00047754"/>
    </source>
</evidence>
<keyword evidence="4 6" id="KW-0215">Deoxyribonucleotide synthesis</keyword>
<dbReference type="PRINTS" id="PR01183">
    <property type="entry name" value="RIBORDTASEM1"/>
</dbReference>
<feature type="domain" description="Ribonucleotide reductase large subunit C-terminal" evidence="8">
    <location>
        <begin position="93"/>
        <end position="413"/>
    </location>
</feature>
<evidence type="ECO:0000313" key="9">
    <source>
        <dbReference type="EMBL" id="MCW8084301.1"/>
    </source>
</evidence>
<dbReference type="Pfam" id="PF02867">
    <property type="entry name" value="Ribonuc_red_lgC"/>
    <property type="match status" value="2"/>
</dbReference>
<dbReference type="EMBL" id="JAPFQI010000001">
    <property type="protein sequence ID" value="MCW8084301.1"/>
    <property type="molecule type" value="Genomic_DNA"/>
</dbReference>
<reference evidence="9 10" key="1">
    <citation type="submission" date="2022-10" db="EMBL/GenBank/DDBJ databases">
        <title>Roseococcus glaciei nov., sp. nov., isolated from glacier.</title>
        <authorList>
            <person name="Liu Q."/>
            <person name="Xin Y.-H."/>
        </authorList>
    </citation>
    <scope>NUCLEOTIDE SEQUENCE [LARGE SCALE GENOMIC DNA]</scope>
    <source>
        <strain evidence="9 10">MDT2-1-1</strain>
    </source>
</reference>
<organism evidence="9 10">
    <name type="scientific">Sabulicella glaciei</name>
    <dbReference type="NCBI Taxonomy" id="2984948"/>
    <lineage>
        <taxon>Bacteria</taxon>
        <taxon>Pseudomonadati</taxon>
        <taxon>Pseudomonadota</taxon>
        <taxon>Alphaproteobacteria</taxon>
        <taxon>Acetobacterales</taxon>
        <taxon>Acetobacteraceae</taxon>
        <taxon>Sabulicella</taxon>
    </lineage>
</organism>
<dbReference type="InterPro" id="IPR000788">
    <property type="entry name" value="RNR_lg_C"/>
</dbReference>
<accession>A0ABT3NQ64</accession>
<comment type="caution">
    <text evidence="9">The sequence shown here is derived from an EMBL/GenBank/DDBJ whole genome shotgun (WGS) entry which is preliminary data.</text>
</comment>
<dbReference type="NCBIfam" id="NF006577">
    <property type="entry name" value="PRK09102.1"/>
    <property type="match status" value="1"/>
</dbReference>
<proteinExistence type="inferred from homology"/>
<evidence type="ECO:0000259" key="7">
    <source>
        <dbReference type="Pfam" id="PF00317"/>
    </source>
</evidence>
<comment type="function">
    <text evidence="6">Provides the precursors necessary for DNA synthesis. Catalyzes the biosynthesis of deoxyribonucleotides from the corresponding ribonucleotides.</text>
</comment>
<protein>
    <recommendedName>
        <fullName evidence="2 6">Ribonucleoside-diphosphate reductase</fullName>
        <ecNumber evidence="2 6">1.17.4.1</ecNumber>
    </recommendedName>
</protein>
<dbReference type="SUPFAM" id="SSF51998">
    <property type="entry name" value="PFL-like glycyl radical enzymes"/>
    <property type="match status" value="1"/>
</dbReference>
<evidence type="ECO:0000256" key="3">
    <source>
        <dbReference type="ARBA" id="ARBA00023002"/>
    </source>
</evidence>
<evidence type="ECO:0000256" key="1">
    <source>
        <dbReference type="ARBA" id="ARBA00010406"/>
    </source>
</evidence>
<gene>
    <name evidence="9" type="ORF">OF850_01560</name>
</gene>
<dbReference type="InterPro" id="IPR008926">
    <property type="entry name" value="RNR_R1-su_N"/>
</dbReference>
<dbReference type="GO" id="GO:0004748">
    <property type="term" value="F:ribonucleoside-diphosphate reductase activity, thioredoxin disulfide as acceptor"/>
    <property type="evidence" value="ECO:0007669"/>
    <property type="project" value="UniProtKB-EC"/>
</dbReference>
<dbReference type="PANTHER" id="PTHR11573">
    <property type="entry name" value="RIBONUCLEOSIDE-DIPHOSPHATE REDUCTASE LARGE CHAIN"/>
    <property type="match status" value="1"/>
</dbReference>
<evidence type="ECO:0000259" key="8">
    <source>
        <dbReference type="Pfam" id="PF02867"/>
    </source>
</evidence>
<keyword evidence="3 6" id="KW-0560">Oxidoreductase</keyword>